<organism evidence="3">
    <name type="scientific">hydrothermal vent metagenome</name>
    <dbReference type="NCBI Taxonomy" id="652676"/>
    <lineage>
        <taxon>unclassified sequences</taxon>
        <taxon>metagenomes</taxon>
        <taxon>ecological metagenomes</taxon>
    </lineage>
</organism>
<dbReference type="InterPro" id="IPR002545">
    <property type="entry name" value="CheW-lke_dom"/>
</dbReference>
<evidence type="ECO:0000313" key="3">
    <source>
        <dbReference type="EMBL" id="VAW51224.1"/>
    </source>
</evidence>
<dbReference type="SUPFAM" id="SSF50341">
    <property type="entry name" value="CheW-like"/>
    <property type="match status" value="1"/>
</dbReference>
<dbReference type="Pfam" id="PF01584">
    <property type="entry name" value="CheW"/>
    <property type="match status" value="1"/>
</dbReference>
<feature type="compositionally biased region" description="Polar residues" evidence="1">
    <location>
        <begin position="1"/>
        <end position="10"/>
    </location>
</feature>
<evidence type="ECO:0000256" key="1">
    <source>
        <dbReference type="SAM" id="MobiDB-lite"/>
    </source>
</evidence>
<name>A0A3B0X5L8_9ZZZZ</name>
<reference evidence="3" key="1">
    <citation type="submission" date="2018-06" db="EMBL/GenBank/DDBJ databases">
        <authorList>
            <person name="Zhirakovskaya E."/>
        </authorList>
    </citation>
    <scope>NUCLEOTIDE SEQUENCE</scope>
</reference>
<gene>
    <name evidence="3" type="ORF">MNBD_GAMMA06-2182</name>
</gene>
<dbReference type="GO" id="GO:0006935">
    <property type="term" value="P:chemotaxis"/>
    <property type="evidence" value="ECO:0007669"/>
    <property type="project" value="InterPro"/>
</dbReference>
<feature type="domain" description="CheW-like" evidence="2">
    <location>
        <begin position="68"/>
        <end position="211"/>
    </location>
</feature>
<sequence length="216" mass="23997">MSSNKYNSCRSHCHSGDHSDGQAIQTIEKEYLNSMLGIEQHDNRPAVVHHESIDHNEAYKKSSIKCKIFNIAGLNIAVPASSIREILKKSAIEQPITKQQTILSGNSKNTQPTMCAGCINFNNEMINIIDIEYLAMNISRDCKHKLTDIVLLKSSSAGFTTGFICDASLNEQTILSEQIHWRDVNSKHNWLAGTVAQLGLALLDIENIAKRLQSCC</sequence>
<protein>
    <recommendedName>
        <fullName evidence="2">CheW-like domain-containing protein</fullName>
    </recommendedName>
</protein>
<evidence type="ECO:0000259" key="2">
    <source>
        <dbReference type="Pfam" id="PF01584"/>
    </source>
</evidence>
<dbReference type="GO" id="GO:0007165">
    <property type="term" value="P:signal transduction"/>
    <property type="evidence" value="ECO:0007669"/>
    <property type="project" value="InterPro"/>
</dbReference>
<feature type="region of interest" description="Disordered" evidence="1">
    <location>
        <begin position="1"/>
        <end position="20"/>
    </location>
</feature>
<dbReference type="AlphaFoldDB" id="A0A3B0X5L8"/>
<dbReference type="InterPro" id="IPR036061">
    <property type="entry name" value="CheW-like_dom_sf"/>
</dbReference>
<proteinExistence type="predicted"/>
<dbReference type="EMBL" id="UOFD01000025">
    <property type="protein sequence ID" value="VAW51224.1"/>
    <property type="molecule type" value="Genomic_DNA"/>
</dbReference>
<accession>A0A3B0X5L8</accession>